<feature type="non-terminal residue" evidence="8">
    <location>
        <position position="1"/>
    </location>
</feature>
<gene>
    <name evidence="8" type="ORF">AWW66_29550</name>
</gene>
<dbReference type="InterPro" id="IPR036138">
    <property type="entry name" value="PBP_dimer_sf"/>
</dbReference>
<dbReference type="EMBL" id="LRQV01000188">
    <property type="protein sequence ID" value="KXK58481.1"/>
    <property type="molecule type" value="Genomic_DNA"/>
</dbReference>
<feature type="domain" description="Penicillin-binding protein dimerisation" evidence="7">
    <location>
        <begin position="102"/>
        <end position="247"/>
    </location>
</feature>
<dbReference type="Gene3D" id="3.90.1310.10">
    <property type="entry name" value="Penicillin-binding protein 2a (Domain 2)"/>
    <property type="match status" value="1"/>
</dbReference>
<evidence type="ECO:0000256" key="4">
    <source>
        <dbReference type="SAM" id="MobiDB-lite"/>
    </source>
</evidence>
<feature type="compositionally biased region" description="Basic residues" evidence="4">
    <location>
        <begin position="38"/>
        <end position="50"/>
    </location>
</feature>
<reference evidence="8 9" key="1">
    <citation type="submission" date="2016-01" db="EMBL/GenBank/DDBJ databases">
        <title>Whole genome sequence and analysis of Micromonospora rosaria DSM 803, which can produce antibacterial substance rosamicin.</title>
        <authorList>
            <person name="Yang H."/>
            <person name="He X."/>
            <person name="Zhu D."/>
        </authorList>
    </citation>
    <scope>NUCLEOTIDE SEQUENCE [LARGE SCALE GENOMIC DNA]</scope>
    <source>
        <strain evidence="8 9">DSM 803</strain>
    </source>
</reference>
<dbReference type="GO" id="GO:0005886">
    <property type="term" value="C:plasma membrane"/>
    <property type="evidence" value="ECO:0007669"/>
    <property type="project" value="TreeGrafter"/>
</dbReference>
<comment type="caution">
    <text evidence="8">The sequence shown here is derived from an EMBL/GenBank/DDBJ whole genome shotgun (WGS) entry which is preliminary data.</text>
</comment>
<keyword evidence="5" id="KW-0812">Transmembrane</keyword>
<keyword evidence="5" id="KW-1133">Transmembrane helix</keyword>
<dbReference type="GO" id="GO:0008658">
    <property type="term" value="F:penicillin binding"/>
    <property type="evidence" value="ECO:0007669"/>
    <property type="project" value="InterPro"/>
</dbReference>
<dbReference type="InterPro" id="IPR001460">
    <property type="entry name" value="PCN-bd_Tpept"/>
</dbReference>
<keyword evidence="3 5" id="KW-0472">Membrane</keyword>
<comment type="similarity">
    <text evidence="2">Belongs to the transpeptidase family.</text>
</comment>
<dbReference type="Gene3D" id="3.40.710.10">
    <property type="entry name" value="DD-peptidase/beta-lactamase superfamily"/>
    <property type="match status" value="1"/>
</dbReference>
<dbReference type="Proteomes" id="UP000070620">
    <property type="component" value="Unassembled WGS sequence"/>
</dbReference>
<dbReference type="PANTHER" id="PTHR30627">
    <property type="entry name" value="PEPTIDOGLYCAN D,D-TRANSPEPTIDASE"/>
    <property type="match status" value="1"/>
</dbReference>
<dbReference type="Gene3D" id="3.30.450.330">
    <property type="match status" value="1"/>
</dbReference>
<comment type="subcellular location">
    <subcellularLocation>
        <location evidence="1">Membrane</location>
    </subcellularLocation>
</comment>
<proteinExistence type="inferred from homology"/>
<feature type="domain" description="Penicillin-binding protein transpeptidase" evidence="6">
    <location>
        <begin position="299"/>
        <end position="603"/>
    </location>
</feature>
<evidence type="ECO:0000313" key="9">
    <source>
        <dbReference type="Proteomes" id="UP000070620"/>
    </source>
</evidence>
<dbReference type="AlphaFoldDB" id="A0A136PJF1"/>
<keyword evidence="9" id="KW-1185">Reference proteome</keyword>
<evidence type="ECO:0000256" key="2">
    <source>
        <dbReference type="ARBA" id="ARBA00007171"/>
    </source>
</evidence>
<feature type="transmembrane region" description="Helical" evidence="5">
    <location>
        <begin position="59"/>
        <end position="79"/>
    </location>
</feature>
<evidence type="ECO:0000313" key="8">
    <source>
        <dbReference type="EMBL" id="KXK58481.1"/>
    </source>
</evidence>
<evidence type="ECO:0000256" key="1">
    <source>
        <dbReference type="ARBA" id="ARBA00004370"/>
    </source>
</evidence>
<dbReference type="InterPro" id="IPR050515">
    <property type="entry name" value="Beta-lactam/transpept"/>
</dbReference>
<dbReference type="RefSeq" id="WP_245648542.1">
    <property type="nucleotide sequence ID" value="NZ_LRQV01000188.1"/>
</dbReference>
<dbReference type="InterPro" id="IPR005311">
    <property type="entry name" value="PBP_dimer"/>
</dbReference>
<evidence type="ECO:0000256" key="3">
    <source>
        <dbReference type="ARBA" id="ARBA00023136"/>
    </source>
</evidence>
<dbReference type="Pfam" id="PF03717">
    <property type="entry name" value="PBP_dimer"/>
    <property type="match status" value="1"/>
</dbReference>
<dbReference type="SUPFAM" id="SSF56601">
    <property type="entry name" value="beta-lactamase/transpeptidase-like"/>
    <property type="match status" value="1"/>
</dbReference>
<sequence>GRGGVIRTVPTRPAYDEPDDEPPAPPRRRPGPRPARSAARRPTRKPRRPPKLADPRRRLRLATVLTLAIFATIGVRLVVLQAVDVPEWAGAGRSDRLVRVDLPAPRGAIYDRWDAPLANSVEARYVFADPTRVQDREATARALSPLLGIAASKLSDRMRPRTRENGVPSEFEYLARGVPIETARQVMALELDGINVHRDERREVPNGDLAANLIGFTSPDMVGLEGLEARYDDLLSGVDGRRVYEAGRGNLAAPIPGGFSQTTEAEPGSSLQLAIDADLQFRTQRILAEQMAKTQGSTGAAVILEVGTGEVLAQASYPGYDAANPEESEPVERDDAATSFVVDPGSVHKAITFGAALEEGVISPETTFPVPNAVRKGDTWFADTHPAGGRTMSLAGMMAHSSNVGTIAVADKLGRDKLIEYQRRFGLGQPTGVGMPGEAAGRILPAQEWSGSSYGSVPIGHSVDATPLQMAAAYAAIANDGVYVQPRLVRQTIAPDGTRTPTEAPKTHRVLSPENAAALRTMLEAVTTVPDATGVQAAVTGYRVAGKTGTGWRLVDGRKQPGEVASFIGMAPAEKPRYVIAVFAHTPSGGGGQITAPAFRDMMRFTLQHYRVPPSSGADAPNFVVYPR</sequence>
<protein>
    <submittedName>
        <fullName evidence="8">Penicillin-binding protein</fullName>
    </submittedName>
</protein>
<dbReference type="InterPro" id="IPR012338">
    <property type="entry name" value="Beta-lactam/transpept-like"/>
</dbReference>
<dbReference type="GO" id="GO:0071555">
    <property type="term" value="P:cell wall organization"/>
    <property type="evidence" value="ECO:0007669"/>
    <property type="project" value="TreeGrafter"/>
</dbReference>
<name>A0A136PJF1_9ACTN</name>
<accession>A0A136PJF1</accession>
<feature type="region of interest" description="Disordered" evidence="4">
    <location>
        <begin position="1"/>
        <end position="54"/>
    </location>
</feature>
<evidence type="ECO:0000259" key="7">
    <source>
        <dbReference type="Pfam" id="PF03717"/>
    </source>
</evidence>
<evidence type="ECO:0000259" key="6">
    <source>
        <dbReference type="Pfam" id="PF00905"/>
    </source>
</evidence>
<dbReference type="SUPFAM" id="SSF56519">
    <property type="entry name" value="Penicillin binding protein dimerisation domain"/>
    <property type="match status" value="1"/>
</dbReference>
<dbReference type="Pfam" id="PF00905">
    <property type="entry name" value="Transpeptidase"/>
    <property type="match status" value="1"/>
</dbReference>
<evidence type="ECO:0000256" key="5">
    <source>
        <dbReference type="SAM" id="Phobius"/>
    </source>
</evidence>
<organism evidence="8 9">
    <name type="scientific">Micromonospora rosaria</name>
    <dbReference type="NCBI Taxonomy" id="47874"/>
    <lineage>
        <taxon>Bacteria</taxon>
        <taxon>Bacillati</taxon>
        <taxon>Actinomycetota</taxon>
        <taxon>Actinomycetes</taxon>
        <taxon>Micromonosporales</taxon>
        <taxon>Micromonosporaceae</taxon>
        <taxon>Micromonospora</taxon>
    </lineage>
</organism>
<dbReference type="PANTHER" id="PTHR30627:SF1">
    <property type="entry name" value="PEPTIDOGLYCAN D,D-TRANSPEPTIDASE FTSI"/>
    <property type="match status" value="1"/>
</dbReference>